<accession>A0A836IEC8</accession>
<evidence type="ECO:0000313" key="2">
    <source>
        <dbReference type="Proteomes" id="UP000674318"/>
    </source>
</evidence>
<sequence length="235" mass="25894">MRLHLEDAYKRLCAEYNTSPLSSFLGSLRNTFALPDGDVFIDGSSLEGDHFCVFAELLRQLLLQPIVFAQPLAIRTGSPAPLLEPSASHPPKEHGNHKYYDVVPRLLRIKLRFSRNANNADVERVCNLIATQKVLNCIPSPLLPDSSTNEKGPVTGTLSQSNWPERAVIESIDLNNCVFVSLPGGRALRAAVRRNVYVQNVFLEGCSVNAAVVAQIAQVTRSNRLQFHLACAAFD</sequence>
<reference evidence="1 2" key="1">
    <citation type="submission" date="2021-02" db="EMBL/GenBank/DDBJ databases">
        <title>Porcisia hertigi Genome sequencing and assembly.</title>
        <authorList>
            <person name="Almutairi H."/>
            <person name="Gatherer D."/>
        </authorList>
    </citation>
    <scope>NUCLEOTIDE SEQUENCE [LARGE SCALE GENOMIC DNA]</scope>
    <source>
        <strain evidence="1 2">C119</strain>
    </source>
</reference>
<dbReference type="RefSeq" id="XP_067755597.1">
    <property type="nucleotide sequence ID" value="XM_067899153.1"/>
</dbReference>
<name>A0A836IEC8_9TRYP</name>
<proteinExistence type="predicted"/>
<gene>
    <name evidence="1" type="ORF">JKF63_03132</name>
</gene>
<keyword evidence="2" id="KW-1185">Reference proteome</keyword>
<dbReference type="AlphaFoldDB" id="A0A836IEC8"/>
<dbReference type="KEGG" id="phet:94289230"/>
<organism evidence="1 2">
    <name type="scientific">Porcisia hertigi</name>
    <dbReference type="NCBI Taxonomy" id="2761500"/>
    <lineage>
        <taxon>Eukaryota</taxon>
        <taxon>Discoba</taxon>
        <taxon>Euglenozoa</taxon>
        <taxon>Kinetoplastea</taxon>
        <taxon>Metakinetoplastina</taxon>
        <taxon>Trypanosomatida</taxon>
        <taxon>Trypanosomatidae</taxon>
        <taxon>Leishmaniinae</taxon>
        <taxon>Porcisia</taxon>
    </lineage>
</organism>
<evidence type="ECO:0000313" key="1">
    <source>
        <dbReference type="EMBL" id="KAG5498843.1"/>
    </source>
</evidence>
<dbReference type="GeneID" id="94289230"/>
<dbReference type="OrthoDB" id="272049at2759"/>
<dbReference type="Proteomes" id="UP000674318">
    <property type="component" value="Unassembled WGS sequence"/>
</dbReference>
<dbReference type="EMBL" id="JAFJZO010000030">
    <property type="protein sequence ID" value="KAG5498843.1"/>
    <property type="molecule type" value="Genomic_DNA"/>
</dbReference>
<protein>
    <submittedName>
        <fullName evidence="1">Uncharacterized protein</fullName>
    </submittedName>
</protein>
<comment type="caution">
    <text evidence="1">The sequence shown here is derived from an EMBL/GenBank/DDBJ whole genome shotgun (WGS) entry which is preliminary data.</text>
</comment>